<keyword evidence="4" id="KW-1185">Reference proteome</keyword>
<evidence type="ECO:0000256" key="1">
    <source>
        <dbReference type="PROSITE-ProRule" id="PRU00047"/>
    </source>
</evidence>
<dbReference type="GO" id="GO:0003676">
    <property type="term" value="F:nucleic acid binding"/>
    <property type="evidence" value="ECO:0007669"/>
    <property type="project" value="InterPro"/>
</dbReference>
<dbReference type="AlphaFoldDB" id="A0A371GQF9"/>
<dbReference type="OrthoDB" id="1744165at2759"/>
<accession>A0A371GQF9</accession>
<evidence type="ECO:0000313" key="4">
    <source>
        <dbReference type="Proteomes" id="UP000257109"/>
    </source>
</evidence>
<evidence type="ECO:0000313" key="3">
    <source>
        <dbReference type="EMBL" id="RDX92805.1"/>
    </source>
</evidence>
<keyword evidence="1" id="KW-0479">Metal-binding</keyword>
<comment type="caution">
    <text evidence="3">The sequence shown here is derived from an EMBL/GenBank/DDBJ whole genome shotgun (WGS) entry which is preliminary data.</text>
</comment>
<reference evidence="3" key="1">
    <citation type="submission" date="2018-05" db="EMBL/GenBank/DDBJ databases">
        <title>Draft genome of Mucuna pruriens seed.</title>
        <authorList>
            <person name="Nnadi N.E."/>
            <person name="Vos R."/>
            <person name="Hasami M.H."/>
            <person name="Devisetty U.K."/>
            <person name="Aguiy J.C."/>
        </authorList>
    </citation>
    <scope>NUCLEOTIDE SEQUENCE [LARGE SCALE GENOMIC DNA]</scope>
    <source>
        <strain evidence="3">JCA_2017</strain>
    </source>
</reference>
<dbReference type="Proteomes" id="UP000257109">
    <property type="component" value="Unassembled WGS sequence"/>
</dbReference>
<dbReference type="EMBL" id="QJKJ01004772">
    <property type="protein sequence ID" value="RDX92805.1"/>
    <property type="molecule type" value="Genomic_DNA"/>
</dbReference>
<proteinExistence type="predicted"/>
<dbReference type="PROSITE" id="PS50158">
    <property type="entry name" value="ZF_CCHC"/>
    <property type="match status" value="1"/>
</dbReference>
<name>A0A371GQF9_MUCPR</name>
<dbReference type="GO" id="GO:0008270">
    <property type="term" value="F:zinc ion binding"/>
    <property type="evidence" value="ECO:0007669"/>
    <property type="project" value="UniProtKB-KW"/>
</dbReference>
<feature type="domain" description="CCHC-type" evidence="2">
    <location>
        <begin position="160"/>
        <end position="175"/>
    </location>
</feature>
<feature type="non-terminal residue" evidence="3">
    <location>
        <position position="1"/>
    </location>
</feature>
<sequence>MDDLKKMNEVCWRDLIEIPPIVWAKSHFGTYTLCDLQVNNMYEAYNKTKLGHKDKPIISLCKDIRLYMTNIFVRSRGTMLKYNLGICPMIQQILEKAKKVANNNDKYMSICLLIACMFHNNAIPKDFVDLVYGLKSKGGRLMMNLAILTRFLDTHAYTIKCSKCGQLGHNIRTCKGKTIVDREIPQGWEQEAKKGIEGNYKKKTIKNK</sequence>
<keyword evidence="1" id="KW-0863">Zinc-finger</keyword>
<keyword evidence="1" id="KW-0862">Zinc</keyword>
<organism evidence="3 4">
    <name type="scientific">Mucuna pruriens</name>
    <name type="common">Velvet bean</name>
    <name type="synonym">Dolichos pruriens</name>
    <dbReference type="NCBI Taxonomy" id="157652"/>
    <lineage>
        <taxon>Eukaryota</taxon>
        <taxon>Viridiplantae</taxon>
        <taxon>Streptophyta</taxon>
        <taxon>Embryophyta</taxon>
        <taxon>Tracheophyta</taxon>
        <taxon>Spermatophyta</taxon>
        <taxon>Magnoliopsida</taxon>
        <taxon>eudicotyledons</taxon>
        <taxon>Gunneridae</taxon>
        <taxon>Pentapetalae</taxon>
        <taxon>rosids</taxon>
        <taxon>fabids</taxon>
        <taxon>Fabales</taxon>
        <taxon>Fabaceae</taxon>
        <taxon>Papilionoideae</taxon>
        <taxon>50 kb inversion clade</taxon>
        <taxon>NPAAA clade</taxon>
        <taxon>indigoferoid/millettioid clade</taxon>
        <taxon>Phaseoleae</taxon>
        <taxon>Mucuna</taxon>
    </lineage>
</organism>
<gene>
    <name evidence="3" type="ORF">CR513_25015</name>
</gene>
<evidence type="ECO:0000259" key="2">
    <source>
        <dbReference type="PROSITE" id="PS50158"/>
    </source>
</evidence>
<dbReference type="InterPro" id="IPR001878">
    <property type="entry name" value="Znf_CCHC"/>
</dbReference>
<protein>
    <recommendedName>
        <fullName evidence="2">CCHC-type domain-containing protein</fullName>
    </recommendedName>
</protein>